<sequence length="155" mass="16921">AVLGTLENLCELDDKAKEILSGLKKPVSVCFDVKHGPSATIKFTKSGCRMEDGVRDCDIYIPLSSCEKFNGVIDGTVTPVPLKGLTKIGFLLKTFTALTDRLSEVMQPSEEALKDRAFFELSTKLTFYTISVALSQIGNQDKSARQALLICLTVI</sequence>
<gene>
    <name evidence="1" type="ORF">OBE_02879</name>
</gene>
<proteinExistence type="predicted"/>
<organism evidence="1">
    <name type="scientific">human gut metagenome</name>
    <dbReference type="NCBI Taxonomy" id="408170"/>
    <lineage>
        <taxon>unclassified sequences</taxon>
        <taxon>metagenomes</taxon>
        <taxon>organismal metagenomes</taxon>
    </lineage>
</organism>
<protein>
    <submittedName>
        <fullName evidence="1">Uncharacterized protein</fullName>
    </submittedName>
</protein>
<feature type="non-terminal residue" evidence="1">
    <location>
        <position position="1"/>
    </location>
</feature>
<evidence type="ECO:0000313" key="1">
    <source>
        <dbReference type="EMBL" id="EKC72459.1"/>
    </source>
</evidence>
<name>K1TXX4_9ZZZZ</name>
<dbReference type="AlphaFoldDB" id="K1TXX4"/>
<reference evidence="1" key="1">
    <citation type="journal article" date="2013" name="Environ. Microbiol.">
        <title>Microbiota from the distal guts of lean and obese adolescents exhibit partial functional redundancy besides clear differences in community structure.</title>
        <authorList>
            <person name="Ferrer M."/>
            <person name="Ruiz A."/>
            <person name="Lanza F."/>
            <person name="Haange S.B."/>
            <person name="Oberbach A."/>
            <person name="Till H."/>
            <person name="Bargiela R."/>
            <person name="Campoy C."/>
            <person name="Segura M.T."/>
            <person name="Richter M."/>
            <person name="von Bergen M."/>
            <person name="Seifert J."/>
            <person name="Suarez A."/>
        </authorList>
    </citation>
    <scope>NUCLEOTIDE SEQUENCE</scope>
</reference>
<accession>K1TXX4</accession>
<dbReference type="EMBL" id="AJWZ01001896">
    <property type="protein sequence ID" value="EKC72459.1"/>
    <property type="molecule type" value="Genomic_DNA"/>
</dbReference>
<comment type="caution">
    <text evidence="1">The sequence shown here is derived from an EMBL/GenBank/DDBJ whole genome shotgun (WGS) entry which is preliminary data.</text>
</comment>